<dbReference type="Proteomes" id="UP000218209">
    <property type="component" value="Unassembled WGS sequence"/>
</dbReference>
<organism evidence="2 3">
    <name type="scientific">Porphyra umbilicalis</name>
    <name type="common">Purple laver</name>
    <name type="synonym">Red alga</name>
    <dbReference type="NCBI Taxonomy" id="2786"/>
    <lineage>
        <taxon>Eukaryota</taxon>
        <taxon>Rhodophyta</taxon>
        <taxon>Bangiophyceae</taxon>
        <taxon>Bangiales</taxon>
        <taxon>Bangiaceae</taxon>
        <taxon>Porphyra</taxon>
    </lineage>
</organism>
<dbReference type="OrthoDB" id="42858at2759"/>
<reference evidence="2 3" key="1">
    <citation type="submission" date="2017-03" db="EMBL/GenBank/DDBJ databases">
        <title>WGS assembly of Porphyra umbilicalis.</title>
        <authorList>
            <person name="Brawley S.H."/>
            <person name="Blouin N.A."/>
            <person name="Ficko-Blean E."/>
            <person name="Wheeler G.L."/>
            <person name="Lohr M."/>
            <person name="Goodson H.V."/>
            <person name="Jenkins J.W."/>
            <person name="Blaby-Haas C.E."/>
            <person name="Helliwell K.E."/>
            <person name="Chan C."/>
            <person name="Marriage T."/>
            <person name="Bhattacharya D."/>
            <person name="Klein A.S."/>
            <person name="Badis Y."/>
            <person name="Brodie J."/>
            <person name="Cao Y."/>
            <person name="Collen J."/>
            <person name="Dittami S.M."/>
            <person name="Gachon C.M."/>
            <person name="Green B.R."/>
            <person name="Karpowicz S."/>
            <person name="Kim J.W."/>
            <person name="Kudahl U."/>
            <person name="Lin S."/>
            <person name="Michel G."/>
            <person name="Mittag M."/>
            <person name="Olson B.J."/>
            <person name="Pangilinan J."/>
            <person name="Peng Y."/>
            <person name="Qiu H."/>
            <person name="Shu S."/>
            <person name="Singer J.T."/>
            <person name="Smith A.G."/>
            <person name="Sprecher B.N."/>
            <person name="Wagner V."/>
            <person name="Wang W."/>
            <person name="Wang Z.-Y."/>
            <person name="Yan J."/>
            <person name="Yarish C."/>
            <person name="Zoeuner-Riek S."/>
            <person name="Zhuang Y."/>
            <person name="Zou Y."/>
            <person name="Lindquist E.A."/>
            <person name="Grimwood J."/>
            <person name="Barry K."/>
            <person name="Rokhsar D.S."/>
            <person name="Schmutz J."/>
            <person name="Stiller J.W."/>
            <person name="Grossman A.R."/>
            <person name="Prochnik S.E."/>
        </authorList>
    </citation>
    <scope>NUCLEOTIDE SEQUENCE [LARGE SCALE GENOMIC DNA]</scope>
    <source>
        <strain evidence="2">4086291</strain>
    </source>
</reference>
<accession>A0A1X6NJ50</accession>
<feature type="region of interest" description="Disordered" evidence="1">
    <location>
        <begin position="14"/>
        <end position="57"/>
    </location>
</feature>
<evidence type="ECO:0000256" key="1">
    <source>
        <dbReference type="SAM" id="MobiDB-lite"/>
    </source>
</evidence>
<proteinExistence type="predicted"/>
<evidence type="ECO:0000313" key="3">
    <source>
        <dbReference type="Proteomes" id="UP000218209"/>
    </source>
</evidence>
<sequence>MAFVGTPLCVRVRGAPPPTARTMTRRPVPAGHPTRASSRMSISENTSAAGATPTVGPPAAVVTSASVSDEDVGNRSFQLIEMEDSEQAVSALYLRADDHGVDFGATDGPVPDSVTGEWVLHDDDGTLGLSLTRKYEGDFSFEVTRFYKGHYQRREGSSLVTVEGYIFMPEVLMNPENAVGFFSLVMATDDLPSEDYDVTKPGGK</sequence>
<dbReference type="AlphaFoldDB" id="A0A1X6NJ50"/>
<evidence type="ECO:0000313" key="2">
    <source>
        <dbReference type="EMBL" id="OSX68635.1"/>
    </source>
</evidence>
<feature type="compositionally biased region" description="Low complexity" evidence="1">
    <location>
        <begin position="20"/>
        <end position="29"/>
    </location>
</feature>
<name>A0A1X6NJ50_PORUM</name>
<feature type="compositionally biased region" description="Polar residues" evidence="1">
    <location>
        <begin position="35"/>
        <end position="45"/>
    </location>
</feature>
<feature type="compositionally biased region" description="Low complexity" evidence="1">
    <location>
        <begin position="46"/>
        <end position="57"/>
    </location>
</feature>
<dbReference type="EMBL" id="KV920262">
    <property type="protein sequence ID" value="OSX68635.1"/>
    <property type="molecule type" value="Genomic_DNA"/>
</dbReference>
<gene>
    <name evidence="2" type="ORF">BU14_2462s0001</name>
</gene>
<keyword evidence="3" id="KW-1185">Reference proteome</keyword>
<protein>
    <submittedName>
        <fullName evidence="2">Uncharacterized protein</fullName>
    </submittedName>
</protein>